<reference evidence="4" key="1">
    <citation type="submission" date="2022-11" db="UniProtKB">
        <authorList>
            <consortium name="WormBaseParasite"/>
        </authorList>
    </citation>
    <scope>IDENTIFICATION</scope>
</reference>
<evidence type="ECO:0000313" key="4">
    <source>
        <dbReference type="WBParaSite" id="PSAMB.scaffold2192size24707.g16851.t1"/>
    </source>
</evidence>
<keyword evidence="3" id="KW-1185">Reference proteome</keyword>
<keyword evidence="2" id="KW-0812">Transmembrane</keyword>
<dbReference type="WBParaSite" id="PSAMB.scaffold2192size24707.g16851.t1">
    <property type="protein sequence ID" value="PSAMB.scaffold2192size24707.g16851.t1"/>
    <property type="gene ID" value="PSAMB.scaffold2192size24707.g16851"/>
</dbReference>
<protein>
    <submittedName>
        <fullName evidence="4">Uncharacterized protein</fullName>
    </submittedName>
</protein>
<dbReference type="AlphaFoldDB" id="A0A914VNF7"/>
<evidence type="ECO:0000313" key="3">
    <source>
        <dbReference type="Proteomes" id="UP000887566"/>
    </source>
</evidence>
<evidence type="ECO:0000256" key="1">
    <source>
        <dbReference type="SAM" id="MobiDB-lite"/>
    </source>
</evidence>
<feature type="region of interest" description="Disordered" evidence="1">
    <location>
        <begin position="1"/>
        <end position="131"/>
    </location>
</feature>
<sequence length="188" mass="20277">MSAVVSVSPKGRSAGGSPSKLRQSAAAAAAAEPHFDQINRSRRVAAKTASAVSDEPLDDYEDENYEGEESFRLVDPLEDLDYSTGSGVKYRGTYGSNSSPPSKSFLSDTYTTSSYGSGSKYGRSASGGDYDSPTYKYEEKESVKSGTSSVPIWLKLLLLVALTVFIFFIIQRVIENSPPAITNEDEQI</sequence>
<name>A0A914VNF7_9BILA</name>
<feature type="compositionally biased region" description="Acidic residues" evidence="1">
    <location>
        <begin position="55"/>
        <end position="68"/>
    </location>
</feature>
<keyword evidence="2" id="KW-1133">Transmembrane helix</keyword>
<evidence type="ECO:0000256" key="2">
    <source>
        <dbReference type="SAM" id="Phobius"/>
    </source>
</evidence>
<keyword evidence="2" id="KW-0472">Membrane</keyword>
<accession>A0A914VNF7</accession>
<organism evidence="3 4">
    <name type="scientific">Plectus sambesii</name>
    <dbReference type="NCBI Taxonomy" id="2011161"/>
    <lineage>
        <taxon>Eukaryota</taxon>
        <taxon>Metazoa</taxon>
        <taxon>Ecdysozoa</taxon>
        <taxon>Nematoda</taxon>
        <taxon>Chromadorea</taxon>
        <taxon>Plectida</taxon>
        <taxon>Plectina</taxon>
        <taxon>Plectoidea</taxon>
        <taxon>Plectidae</taxon>
        <taxon>Plectus</taxon>
    </lineage>
</organism>
<feature type="compositionally biased region" description="Low complexity" evidence="1">
    <location>
        <begin position="96"/>
        <end position="128"/>
    </location>
</feature>
<proteinExistence type="predicted"/>
<dbReference type="Proteomes" id="UP000887566">
    <property type="component" value="Unplaced"/>
</dbReference>
<feature type="transmembrane region" description="Helical" evidence="2">
    <location>
        <begin position="152"/>
        <end position="170"/>
    </location>
</feature>